<evidence type="ECO:0000256" key="4">
    <source>
        <dbReference type="ARBA" id="ARBA00023274"/>
    </source>
</evidence>
<proteinExistence type="predicted"/>
<evidence type="ECO:0000256" key="5">
    <source>
        <dbReference type="ARBA" id="ARBA00035136"/>
    </source>
</evidence>
<accession>G8C388</accession>
<dbReference type="InterPro" id="IPR036510">
    <property type="entry name" value="Ribosomal_bS20_sf"/>
</dbReference>
<dbReference type="EMBL" id="HE613254">
    <property type="protein sequence ID" value="CCE66786.1"/>
    <property type="molecule type" value="Genomic_DNA"/>
</dbReference>
<sequence length="109" mass="12757">MAKVKIKPRSLSRKKAHKKEMQRYELRRKSRKLIKKQISSLFPREQSNTPQEINLTEKQNLLSLLYKTLDSHQSKGLISKGRVNRLKSRCTKKFNTLFLFGSNPTVKTA</sequence>
<dbReference type="SUPFAM" id="SSF46992">
    <property type="entry name" value="Ribosomal protein S20"/>
    <property type="match status" value="1"/>
</dbReference>
<dbReference type="PATRIC" id="fig|1116213.3.peg.283"/>
<evidence type="ECO:0000256" key="1">
    <source>
        <dbReference type="ARBA" id="ARBA00022730"/>
    </source>
</evidence>
<reference evidence="8" key="2">
    <citation type="submission" date="2011-11" db="EMBL/GenBank/DDBJ databases">
        <authorList>
            <person name="Barker E."/>
        </authorList>
    </citation>
    <scope>NUCLEOTIDE SEQUENCE</scope>
    <source>
        <strain evidence="8">Birmingham 1</strain>
    </source>
</reference>
<organism evidence="8">
    <name type="scientific">Candidatus Mycoplasma haematominutum 'Birmingham 1'</name>
    <dbReference type="NCBI Taxonomy" id="1116213"/>
    <lineage>
        <taxon>Bacteria</taxon>
        <taxon>Bacillati</taxon>
        <taxon>Mycoplasmatota</taxon>
        <taxon>Mollicutes</taxon>
        <taxon>Mycoplasmataceae</taxon>
        <taxon>Mycoplasma</taxon>
    </lineage>
</organism>
<dbReference type="GO" id="GO:0006412">
    <property type="term" value="P:translation"/>
    <property type="evidence" value="ECO:0007669"/>
    <property type="project" value="InterPro"/>
</dbReference>
<gene>
    <name evidence="8" type="primary">rpsT</name>
    <name evidence="8" type="ORF">MHM_02680</name>
</gene>
<reference evidence="8" key="1">
    <citation type="submission" date="2011-11" db="EMBL/GenBank/DDBJ databases">
        <title>Complete genome sequence of Candidatus Mycoplasma haemominutum.</title>
        <authorList>
            <person name="Barker E.N."/>
            <person name="Darby A.C."/>
            <person name="Helps C.R."/>
            <person name="Peters I.R."/>
            <person name="Hughes M.A."/>
            <person name="Radford A.D."/>
            <person name="Novacco M."/>
            <person name="Boretti F."/>
            <person name="Hofmann-Lehmann R."/>
            <person name="Tasker S."/>
        </authorList>
    </citation>
    <scope>NUCLEOTIDE SEQUENCE</scope>
    <source>
        <strain evidence="8">Birmingham 1</strain>
    </source>
</reference>
<dbReference type="RefSeq" id="WP_015511651.1">
    <property type="nucleotide sequence ID" value="NC_021007.1"/>
</dbReference>
<dbReference type="GO" id="GO:0003735">
    <property type="term" value="F:structural constituent of ribosome"/>
    <property type="evidence" value="ECO:0007669"/>
    <property type="project" value="InterPro"/>
</dbReference>
<feature type="compositionally biased region" description="Basic residues" evidence="7">
    <location>
        <begin position="1"/>
        <end position="18"/>
    </location>
</feature>
<protein>
    <recommendedName>
        <fullName evidence="5">Small ribosomal subunit protein bS20</fullName>
    </recommendedName>
    <alternativeName>
        <fullName evidence="6">30S ribosomal protein S20</fullName>
    </alternativeName>
</protein>
<dbReference type="InterPro" id="IPR002583">
    <property type="entry name" value="Ribosomal_bS20"/>
</dbReference>
<evidence type="ECO:0000256" key="6">
    <source>
        <dbReference type="ARBA" id="ARBA00035343"/>
    </source>
</evidence>
<evidence type="ECO:0000256" key="3">
    <source>
        <dbReference type="ARBA" id="ARBA00022980"/>
    </source>
</evidence>
<dbReference type="HOGENOM" id="CLU_2302841_0_0_14"/>
<dbReference type="KEGG" id="mhb:MHM_02680"/>
<dbReference type="GO" id="GO:0005840">
    <property type="term" value="C:ribosome"/>
    <property type="evidence" value="ECO:0007669"/>
    <property type="project" value="UniProtKB-KW"/>
</dbReference>
<dbReference type="OrthoDB" id="399072at2"/>
<evidence type="ECO:0000256" key="2">
    <source>
        <dbReference type="ARBA" id="ARBA00022884"/>
    </source>
</evidence>
<keyword evidence="4" id="KW-0687">Ribonucleoprotein</keyword>
<dbReference type="NCBIfam" id="TIGR00029">
    <property type="entry name" value="S20"/>
    <property type="match status" value="1"/>
</dbReference>
<dbReference type="GO" id="GO:1990904">
    <property type="term" value="C:ribonucleoprotein complex"/>
    <property type="evidence" value="ECO:0007669"/>
    <property type="project" value="UniProtKB-KW"/>
</dbReference>
<dbReference type="GO" id="GO:0019843">
    <property type="term" value="F:rRNA binding"/>
    <property type="evidence" value="ECO:0007669"/>
    <property type="project" value="UniProtKB-KW"/>
</dbReference>
<feature type="region of interest" description="Disordered" evidence="7">
    <location>
        <begin position="1"/>
        <end position="26"/>
    </location>
</feature>
<keyword evidence="2" id="KW-0694">RNA-binding</keyword>
<evidence type="ECO:0000256" key="7">
    <source>
        <dbReference type="SAM" id="MobiDB-lite"/>
    </source>
</evidence>
<keyword evidence="1" id="KW-0699">rRNA-binding</keyword>
<keyword evidence="3 8" id="KW-0689">Ribosomal protein</keyword>
<evidence type="ECO:0000313" key="8">
    <source>
        <dbReference type="EMBL" id="CCE66786.1"/>
    </source>
</evidence>
<dbReference type="AlphaFoldDB" id="G8C388"/>
<name>G8C388_9MOLU</name>
<dbReference type="Gene3D" id="1.20.58.110">
    <property type="entry name" value="Ribosomal protein S20"/>
    <property type="match status" value="1"/>
</dbReference>